<feature type="non-terminal residue" evidence="1">
    <location>
        <position position="1"/>
    </location>
</feature>
<evidence type="ECO:0000313" key="2">
    <source>
        <dbReference type="Proteomes" id="UP001145114"/>
    </source>
</evidence>
<comment type="caution">
    <text evidence="1">The sequence shown here is derived from an EMBL/GenBank/DDBJ whole genome shotgun (WGS) entry which is preliminary data.</text>
</comment>
<feature type="non-terminal residue" evidence="1">
    <location>
        <position position="110"/>
    </location>
</feature>
<dbReference type="EMBL" id="JAMZIH010003090">
    <property type="protein sequence ID" value="KAJ1677043.1"/>
    <property type="molecule type" value="Genomic_DNA"/>
</dbReference>
<reference evidence="1" key="1">
    <citation type="submission" date="2022-06" db="EMBL/GenBank/DDBJ databases">
        <title>Phylogenomic reconstructions and comparative analyses of Kickxellomycotina fungi.</title>
        <authorList>
            <person name="Reynolds N.K."/>
            <person name="Stajich J.E."/>
            <person name="Barry K."/>
            <person name="Grigoriev I.V."/>
            <person name="Crous P."/>
            <person name="Smith M.E."/>
        </authorList>
    </citation>
    <scope>NUCLEOTIDE SEQUENCE</scope>
    <source>
        <strain evidence="1">RSA 2271</strain>
    </source>
</reference>
<dbReference type="Proteomes" id="UP001145114">
    <property type="component" value="Unassembled WGS sequence"/>
</dbReference>
<proteinExistence type="predicted"/>
<keyword evidence="2" id="KW-1185">Reference proteome</keyword>
<name>A0ACC1HMP8_9FUNG</name>
<accession>A0ACC1HMP8</accession>
<evidence type="ECO:0000313" key="1">
    <source>
        <dbReference type="EMBL" id="KAJ1677043.1"/>
    </source>
</evidence>
<protein>
    <submittedName>
        <fullName evidence="1">Uncharacterized protein</fullName>
    </submittedName>
</protein>
<gene>
    <name evidence="1" type="ORF">EV182_006997</name>
</gene>
<organism evidence="1 2">
    <name type="scientific">Spiromyces aspiralis</name>
    <dbReference type="NCBI Taxonomy" id="68401"/>
    <lineage>
        <taxon>Eukaryota</taxon>
        <taxon>Fungi</taxon>
        <taxon>Fungi incertae sedis</taxon>
        <taxon>Zoopagomycota</taxon>
        <taxon>Kickxellomycotina</taxon>
        <taxon>Kickxellomycetes</taxon>
        <taxon>Kickxellales</taxon>
        <taxon>Kickxellaceae</taxon>
        <taxon>Spiromyces</taxon>
    </lineage>
</organism>
<sequence length="110" mass="12227">NDLNGDGRQRRKVTTLGHHNDYIKTLTYCAQLSAVASGGLDQRIKIWDVNETRPKPIIEFGNNGPRSSIYNLASTKDGNVLASASPEHVVRLWDPRAGRQITTLPGHRDH</sequence>